<keyword evidence="2" id="KW-1185">Reference proteome</keyword>
<protein>
    <submittedName>
        <fullName evidence="1">Uncharacterized protein</fullName>
    </submittedName>
</protein>
<dbReference type="EMBL" id="JAINUF010000014">
    <property type="protein sequence ID" value="KAJ8342097.1"/>
    <property type="molecule type" value="Genomic_DNA"/>
</dbReference>
<dbReference type="InterPro" id="IPR008936">
    <property type="entry name" value="Rho_GTPase_activation_prot"/>
</dbReference>
<dbReference type="Gene3D" id="1.10.555.10">
    <property type="entry name" value="Rho GTPase activation protein"/>
    <property type="match status" value="1"/>
</dbReference>
<proteinExistence type="predicted"/>
<dbReference type="PANTHER" id="PTHR15670">
    <property type="entry name" value="RHO GTPASE ACTIVATING PROTEIN 11A"/>
    <property type="match status" value="1"/>
</dbReference>
<reference evidence="1" key="1">
    <citation type="journal article" date="2023" name="Science">
        <title>Genome structures resolve the early diversification of teleost fishes.</title>
        <authorList>
            <person name="Parey E."/>
            <person name="Louis A."/>
            <person name="Montfort J."/>
            <person name="Bouchez O."/>
            <person name="Roques C."/>
            <person name="Iampietro C."/>
            <person name="Lluch J."/>
            <person name="Castinel A."/>
            <person name="Donnadieu C."/>
            <person name="Desvignes T."/>
            <person name="Floi Bucao C."/>
            <person name="Jouanno E."/>
            <person name="Wen M."/>
            <person name="Mejri S."/>
            <person name="Dirks R."/>
            <person name="Jansen H."/>
            <person name="Henkel C."/>
            <person name="Chen W.J."/>
            <person name="Zahm M."/>
            <person name="Cabau C."/>
            <person name="Klopp C."/>
            <person name="Thompson A.W."/>
            <person name="Robinson-Rechavi M."/>
            <person name="Braasch I."/>
            <person name="Lecointre G."/>
            <person name="Bobe J."/>
            <person name="Postlethwait J.H."/>
            <person name="Berthelot C."/>
            <person name="Roest Crollius H."/>
            <person name="Guiguen Y."/>
        </authorList>
    </citation>
    <scope>NUCLEOTIDE SEQUENCE</scope>
    <source>
        <strain evidence="1">WJC10195</strain>
    </source>
</reference>
<organism evidence="1 2">
    <name type="scientific">Synaphobranchus kaupii</name>
    <name type="common">Kaup's arrowtooth eel</name>
    <dbReference type="NCBI Taxonomy" id="118154"/>
    <lineage>
        <taxon>Eukaryota</taxon>
        <taxon>Metazoa</taxon>
        <taxon>Chordata</taxon>
        <taxon>Craniata</taxon>
        <taxon>Vertebrata</taxon>
        <taxon>Euteleostomi</taxon>
        <taxon>Actinopterygii</taxon>
        <taxon>Neopterygii</taxon>
        <taxon>Teleostei</taxon>
        <taxon>Anguilliformes</taxon>
        <taxon>Synaphobranchidae</taxon>
        <taxon>Synaphobranchus</taxon>
    </lineage>
</organism>
<evidence type="ECO:0000313" key="1">
    <source>
        <dbReference type="EMBL" id="KAJ8342097.1"/>
    </source>
</evidence>
<dbReference type="OrthoDB" id="9922675at2759"/>
<dbReference type="PANTHER" id="PTHR15670:SF4">
    <property type="entry name" value="RHO GTPASE-ACTIVATING PROTEIN 11A"/>
    <property type="match status" value="1"/>
</dbReference>
<dbReference type="GO" id="GO:0005096">
    <property type="term" value="F:GTPase activator activity"/>
    <property type="evidence" value="ECO:0007669"/>
    <property type="project" value="TreeGrafter"/>
</dbReference>
<evidence type="ECO:0000313" key="2">
    <source>
        <dbReference type="Proteomes" id="UP001152622"/>
    </source>
</evidence>
<accession>A0A9Q1ENN9</accession>
<comment type="caution">
    <text evidence="1">The sequence shown here is derived from an EMBL/GenBank/DDBJ whole genome shotgun (WGS) entry which is preliminary data.</text>
</comment>
<dbReference type="InterPro" id="IPR042869">
    <property type="entry name" value="ARHGAP11A/B"/>
</dbReference>
<name>A0A9Q1ENN9_SYNKA</name>
<dbReference type="AlphaFoldDB" id="A0A9Q1ENN9"/>
<sequence>MPSSPEDRLRVAAVISALKAAGVRVKNWKNFLNGESTHAHGDRYKQERPCNIFAFGRDLALLPQCYLPELGGTVPRFLVDSCEFLSRHLHTEGLFRKTGSLSRIRALRVIEPQTWGCGMASQFCGWHAMGDGGGAN</sequence>
<gene>
    <name evidence="1" type="ORF">SKAU_G00320250</name>
</gene>
<dbReference type="Proteomes" id="UP001152622">
    <property type="component" value="Chromosome 14"/>
</dbReference>
<dbReference type="SUPFAM" id="SSF48350">
    <property type="entry name" value="GTPase activation domain, GAP"/>
    <property type="match status" value="1"/>
</dbReference>